<organism evidence="4 5">
    <name type="scientific">Candidatus Thiopontia autotrophica</name>
    <dbReference type="NCBI Taxonomy" id="2841688"/>
    <lineage>
        <taxon>Bacteria</taxon>
        <taxon>Pseudomonadati</taxon>
        <taxon>Pseudomonadota</taxon>
        <taxon>Gammaproteobacteria</taxon>
        <taxon>Candidatus Thiopontia</taxon>
    </lineage>
</organism>
<accession>A0A8J6NVB6</accession>
<evidence type="ECO:0000256" key="2">
    <source>
        <dbReference type="ARBA" id="ARBA00022840"/>
    </source>
</evidence>
<dbReference type="Gene3D" id="3.90.1200.10">
    <property type="match status" value="1"/>
</dbReference>
<evidence type="ECO:0000256" key="1">
    <source>
        <dbReference type="ARBA" id="ARBA00022741"/>
    </source>
</evidence>
<dbReference type="Proteomes" id="UP000654401">
    <property type="component" value="Unassembled WGS sequence"/>
</dbReference>
<dbReference type="GO" id="GO:0005524">
    <property type="term" value="F:ATP binding"/>
    <property type="evidence" value="ECO:0007669"/>
    <property type="project" value="UniProtKB-KW"/>
</dbReference>
<gene>
    <name evidence="4" type="ORF">H8D24_00370</name>
</gene>
<comment type="caution">
    <text evidence="4">The sequence shown here is derived from an EMBL/GenBank/DDBJ whole genome shotgun (WGS) entry which is preliminary data.</text>
</comment>
<evidence type="ECO:0000313" key="4">
    <source>
        <dbReference type="EMBL" id="MBC8518846.1"/>
    </source>
</evidence>
<dbReference type="PANTHER" id="PTHR33540:SF1">
    <property type="entry name" value="N-ACETYLMURAMATE_N-ACETYLGLUCOSAMINE KINASE"/>
    <property type="match status" value="1"/>
</dbReference>
<evidence type="ECO:0000259" key="3">
    <source>
        <dbReference type="Pfam" id="PF01636"/>
    </source>
</evidence>
<reference evidence="4 5" key="1">
    <citation type="submission" date="2020-08" db="EMBL/GenBank/DDBJ databases">
        <title>Bridging the membrane lipid divide: bacteria of the FCB group superphylum have the potential to synthesize archaeal ether lipids.</title>
        <authorList>
            <person name="Villanueva L."/>
            <person name="Von Meijenfeldt F.A.B."/>
            <person name="Westbye A.B."/>
            <person name="Yadav S."/>
            <person name="Hopmans E.C."/>
            <person name="Dutilh B.E."/>
            <person name="Sinninghe Damste J.S."/>
        </authorList>
    </citation>
    <scope>NUCLEOTIDE SEQUENCE [LARGE SCALE GENOMIC DNA]</scope>
    <source>
        <strain evidence="4">NIOZ-UU100</strain>
    </source>
</reference>
<dbReference type="EMBL" id="JACNFK010000008">
    <property type="protein sequence ID" value="MBC8518846.1"/>
    <property type="molecule type" value="Genomic_DNA"/>
</dbReference>
<evidence type="ECO:0000313" key="5">
    <source>
        <dbReference type="Proteomes" id="UP000654401"/>
    </source>
</evidence>
<dbReference type="InterPro" id="IPR002575">
    <property type="entry name" value="Aminoglycoside_PTrfase"/>
</dbReference>
<proteinExistence type="predicted"/>
<keyword evidence="2" id="KW-0067">ATP-binding</keyword>
<name>A0A8J6NVB6_9GAMM</name>
<dbReference type="InterPro" id="IPR011009">
    <property type="entry name" value="Kinase-like_dom_sf"/>
</dbReference>
<dbReference type="PANTHER" id="PTHR33540">
    <property type="entry name" value="TRNA THREONYLCARBAMOYLADENOSINE BIOSYNTHESIS PROTEIN TSAE"/>
    <property type="match status" value="1"/>
</dbReference>
<feature type="domain" description="Aminoglycoside phosphotransferase" evidence="3">
    <location>
        <begin position="23"/>
        <end position="248"/>
    </location>
</feature>
<dbReference type="SUPFAM" id="SSF56112">
    <property type="entry name" value="Protein kinase-like (PK-like)"/>
    <property type="match status" value="1"/>
</dbReference>
<keyword evidence="1" id="KW-0547">Nucleotide-binding</keyword>
<dbReference type="Gene3D" id="3.30.200.20">
    <property type="entry name" value="Phosphorylase Kinase, domain 1"/>
    <property type="match status" value="1"/>
</dbReference>
<protein>
    <submittedName>
        <fullName evidence="4">Phosphotransferase</fullName>
    </submittedName>
</protein>
<dbReference type="AlphaFoldDB" id="A0A8J6NVB6"/>
<sequence length="327" mass="37367">MDQRLEQLKQLVGSQLGGLEFSISPASADASFRRYFRASYLDGGVEQTLIVMDAPPEKEDSATFVSIARTLRNCGVHAPEIVAVGLKRGFMLLSDLGSTQYLDRLTKDRSELLYGDAMEALLTIQQQWPANHRLPPYDRALLMQEMGIFKEWYLGVHRQYLLNEDQAWELEEQFSLLADSALEQPQVAVHRDYHSRNLMALPTDNPGVIDFQDAVWGPVTYDLVSLLRDCYIDWPQGEVERWSGIYFQQLVERQMITGVGLEQFMRWFDLMGVQRHLKAIGIFSRLNHRDGKPGYLGDIPRTMNYVIDVTARYPELGPLHGLVRALS</sequence>
<dbReference type="Pfam" id="PF01636">
    <property type="entry name" value="APH"/>
    <property type="match status" value="1"/>
</dbReference>